<evidence type="ECO:0000256" key="1">
    <source>
        <dbReference type="SAM" id="MobiDB-lite"/>
    </source>
</evidence>
<gene>
    <name evidence="2" type="ORF">ACFH04_17570</name>
</gene>
<feature type="compositionally biased region" description="Basic residues" evidence="1">
    <location>
        <begin position="44"/>
        <end position="53"/>
    </location>
</feature>
<dbReference type="Proteomes" id="UP001589887">
    <property type="component" value="Unassembled WGS sequence"/>
</dbReference>
<evidence type="ECO:0000313" key="2">
    <source>
        <dbReference type="EMBL" id="MFC0845505.1"/>
    </source>
</evidence>
<accession>A0ABV6TLY4</accession>
<sequence>MTASCATGAVGRIPLPRFAAANTPSEHAGSCARSGIFTFPAANRTRRAHGGRRRAAEPGHPAEAAWRPRVRSLAPGSRTGSVRFTHWPETYAAPRRRTPLLSE</sequence>
<dbReference type="EMBL" id="JBHMQV010000009">
    <property type="protein sequence ID" value="MFC0845505.1"/>
    <property type="molecule type" value="Genomic_DNA"/>
</dbReference>
<reference evidence="2 3" key="1">
    <citation type="submission" date="2024-09" db="EMBL/GenBank/DDBJ databases">
        <authorList>
            <person name="Sun Q."/>
            <person name="Mori K."/>
        </authorList>
    </citation>
    <scope>NUCLEOTIDE SEQUENCE [LARGE SCALE GENOMIC DNA]</scope>
    <source>
        <strain evidence="2 3">JCM 4557</strain>
    </source>
</reference>
<feature type="region of interest" description="Disordered" evidence="1">
    <location>
        <begin position="42"/>
        <end position="103"/>
    </location>
</feature>
<evidence type="ECO:0000313" key="3">
    <source>
        <dbReference type="Proteomes" id="UP001589887"/>
    </source>
</evidence>
<name>A0ABV6TLY4_9ACTN</name>
<proteinExistence type="predicted"/>
<dbReference type="RefSeq" id="WP_394320365.1">
    <property type="nucleotide sequence ID" value="NZ_JBHMQV010000009.1"/>
</dbReference>
<organism evidence="2 3">
    <name type="scientific">Streptomyces noboritoensis</name>
    <dbReference type="NCBI Taxonomy" id="67337"/>
    <lineage>
        <taxon>Bacteria</taxon>
        <taxon>Bacillati</taxon>
        <taxon>Actinomycetota</taxon>
        <taxon>Actinomycetes</taxon>
        <taxon>Kitasatosporales</taxon>
        <taxon>Streptomycetaceae</taxon>
        <taxon>Streptomyces</taxon>
    </lineage>
</organism>
<comment type="caution">
    <text evidence="2">The sequence shown here is derived from an EMBL/GenBank/DDBJ whole genome shotgun (WGS) entry which is preliminary data.</text>
</comment>
<feature type="compositionally biased region" description="Basic residues" evidence="1">
    <location>
        <begin position="94"/>
        <end position="103"/>
    </location>
</feature>
<keyword evidence="3" id="KW-1185">Reference proteome</keyword>
<protein>
    <submittedName>
        <fullName evidence="2">Uncharacterized protein</fullName>
    </submittedName>
</protein>